<dbReference type="OrthoDB" id="5292533at2"/>
<comment type="caution">
    <text evidence="2">The sequence shown here is derived from an EMBL/GenBank/DDBJ whole genome shotgun (WGS) entry which is preliminary data.</text>
</comment>
<dbReference type="CDD" id="cd05271">
    <property type="entry name" value="NDUFA9_like_SDR_a"/>
    <property type="match status" value="1"/>
</dbReference>
<dbReference type="Gene3D" id="3.40.50.720">
    <property type="entry name" value="NAD(P)-binding Rossmann-like Domain"/>
    <property type="match status" value="1"/>
</dbReference>
<evidence type="ECO:0000313" key="2">
    <source>
        <dbReference type="EMBL" id="PXX82007.1"/>
    </source>
</evidence>
<dbReference type="InterPro" id="IPR036291">
    <property type="entry name" value="NAD(P)-bd_dom_sf"/>
</dbReference>
<proteinExistence type="predicted"/>
<feature type="domain" description="NAD(P)-binding" evidence="1">
    <location>
        <begin position="12"/>
        <end position="149"/>
    </location>
</feature>
<evidence type="ECO:0000313" key="3">
    <source>
        <dbReference type="Proteomes" id="UP000247555"/>
    </source>
</evidence>
<accession>A0A318LJV3</accession>
<dbReference type="AlphaFoldDB" id="A0A318LJV3"/>
<dbReference type="SUPFAM" id="SSF51735">
    <property type="entry name" value="NAD(P)-binding Rossmann-fold domains"/>
    <property type="match status" value="1"/>
</dbReference>
<dbReference type="RefSeq" id="WP_110389312.1">
    <property type="nucleotide sequence ID" value="NZ_QJKI01000001.1"/>
</dbReference>
<gene>
    <name evidence="2" type="ORF">DFR34_101239</name>
</gene>
<evidence type="ECO:0000259" key="1">
    <source>
        <dbReference type="Pfam" id="PF13460"/>
    </source>
</evidence>
<dbReference type="Pfam" id="PF13460">
    <property type="entry name" value="NAD_binding_10"/>
    <property type="match status" value="1"/>
</dbReference>
<dbReference type="PANTHER" id="PTHR12126:SF11">
    <property type="entry name" value="NADH DEHYDROGENASE [UBIQUINONE] 1 ALPHA SUBCOMPLEX SUBUNIT 9, MITOCHONDRIAL"/>
    <property type="match status" value="1"/>
</dbReference>
<dbReference type="Proteomes" id="UP000247555">
    <property type="component" value="Unassembled WGS sequence"/>
</dbReference>
<dbReference type="InterPro" id="IPR051207">
    <property type="entry name" value="ComplexI_NDUFA9_subunit"/>
</dbReference>
<sequence>MSSGPQHIALIGGTGFVGTHLIEWLVRRQRQVRVLTRRRERCKALATLPGVSLHEGGAESLDALLAGQDAAVYLVGILHGSRQDFERAHVGLLQDVIAACQRQGVRRLVLVGALGAAVDAASDYQQTKAKGEAALMASGLDWTIVRPSVIFGRGDSFLNLFADLLAVAPCLPLAGAGTRFQPVWVEDVAHVLADCLDRADTHGQRYELAGPETFTLAELVRYVGQLTGHPRLVFGLPEGLAMAQAALMERLPKPPMSRDNVRSLRHDNVSAQGFPSATFGFAPAALTSIAPGWLAGNTPRARYDSFRRLARR</sequence>
<keyword evidence="3" id="KW-1185">Reference proteome</keyword>
<organism evidence="2 3">
    <name type="scientific">Rivihabitans pingtungensis</name>
    <dbReference type="NCBI Taxonomy" id="1054498"/>
    <lineage>
        <taxon>Bacteria</taxon>
        <taxon>Pseudomonadati</taxon>
        <taxon>Pseudomonadota</taxon>
        <taxon>Betaproteobacteria</taxon>
        <taxon>Neisseriales</taxon>
        <taxon>Aquaspirillaceae</taxon>
        <taxon>Rivihabitans</taxon>
    </lineage>
</organism>
<dbReference type="EMBL" id="QJKI01000001">
    <property type="protein sequence ID" value="PXX82007.1"/>
    <property type="molecule type" value="Genomic_DNA"/>
</dbReference>
<reference evidence="2 3" key="1">
    <citation type="submission" date="2018-05" db="EMBL/GenBank/DDBJ databases">
        <title>Genomic Encyclopedia of Type Strains, Phase IV (KMG-IV): sequencing the most valuable type-strain genomes for metagenomic binning, comparative biology and taxonomic classification.</title>
        <authorList>
            <person name="Goeker M."/>
        </authorList>
    </citation>
    <scope>NUCLEOTIDE SEQUENCE [LARGE SCALE GENOMIC DNA]</scope>
    <source>
        <strain evidence="2 3">DSM 29661</strain>
    </source>
</reference>
<dbReference type="InterPro" id="IPR016040">
    <property type="entry name" value="NAD(P)-bd_dom"/>
</dbReference>
<name>A0A318LJV3_9NEIS</name>
<dbReference type="PANTHER" id="PTHR12126">
    <property type="entry name" value="NADH-UBIQUINONE OXIDOREDUCTASE 39 KDA SUBUNIT-RELATED"/>
    <property type="match status" value="1"/>
</dbReference>
<protein>
    <submittedName>
        <fullName evidence="2">NADH dehydrogenase</fullName>
    </submittedName>
</protein>
<dbReference type="GO" id="GO:0044877">
    <property type="term" value="F:protein-containing complex binding"/>
    <property type="evidence" value="ECO:0007669"/>
    <property type="project" value="TreeGrafter"/>
</dbReference>